<dbReference type="SUPFAM" id="SSF51905">
    <property type="entry name" value="FAD/NAD(P)-binding domain"/>
    <property type="match status" value="1"/>
</dbReference>
<accession>A0A1X0I2N6</accession>
<dbReference type="GO" id="GO:0071949">
    <property type="term" value="F:FAD binding"/>
    <property type="evidence" value="ECO:0007669"/>
    <property type="project" value="InterPro"/>
</dbReference>
<evidence type="ECO:0000313" key="3">
    <source>
        <dbReference type="EMBL" id="ORB33266.1"/>
    </source>
</evidence>
<dbReference type="PRINTS" id="PR00420">
    <property type="entry name" value="RNGMNOXGNASE"/>
</dbReference>
<gene>
    <name evidence="3" type="ORF">BST39_26885</name>
</gene>
<evidence type="ECO:0000313" key="4">
    <source>
        <dbReference type="Proteomes" id="UP000192513"/>
    </source>
</evidence>
<dbReference type="Pfam" id="PF01494">
    <property type="entry name" value="FAD_binding_3"/>
    <property type="match status" value="1"/>
</dbReference>
<dbReference type="InterPro" id="IPR002938">
    <property type="entry name" value="FAD-bd"/>
</dbReference>
<protein>
    <submittedName>
        <fullName evidence="3">FAD-dependent oxidoreductase</fullName>
    </submittedName>
</protein>
<dbReference type="Gene3D" id="3.30.9.10">
    <property type="entry name" value="D-Amino Acid Oxidase, subunit A, domain 2"/>
    <property type="match status" value="1"/>
</dbReference>
<sequence length="413" mass="45164">MRVLVSGASIAGPVLAYWLSRRGFDVTVVERAPTLRKTGGHAVDLFRPAMEISASMGVLPQIEALATGTNHMIMHREGRARPFEIDLTKIYAATSDRHVEIMRDDLSEIYYAAGRDDVEYLFGDSITAIEHDGEVTFEHGPARRFDVIVGADGLHSNVRQLTFGAEADLTRFLGGYLAVVSAPKALASRGEMTCHVGVGRLAGIYTAEHLDDARAVFLFRAKHELDYDHRDALQQKDILRESFANMHEQVDGWLGEIDDTPAFYFDSISQLRLDRWSRRRVTLVGDAGYCPGPAVGGSTSLAVLGAYVLAGELAGADGDLLRAFAAYELQMREPVHRSRAFARGAARGIIPGSRLGVWALTRGAQLVSLLPGSLSRAAAKLNTKGVRMHDSMPVPDYGATDPHADEGSYRRWN</sequence>
<evidence type="ECO:0000256" key="1">
    <source>
        <dbReference type="SAM" id="MobiDB-lite"/>
    </source>
</evidence>
<dbReference type="PANTHER" id="PTHR46865">
    <property type="entry name" value="OXIDOREDUCTASE-RELATED"/>
    <property type="match status" value="1"/>
</dbReference>
<dbReference type="InterPro" id="IPR036188">
    <property type="entry name" value="FAD/NAD-bd_sf"/>
</dbReference>
<feature type="domain" description="FAD-binding" evidence="2">
    <location>
        <begin position="2"/>
        <end position="314"/>
    </location>
</feature>
<dbReference type="AlphaFoldDB" id="A0A1X0I2N6"/>
<dbReference type="STRING" id="590652.BST39_26885"/>
<proteinExistence type="predicted"/>
<dbReference type="RefSeq" id="WP_083176145.1">
    <property type="nucleotide sequence ID" value="NZ_AP022619.1"/>
</dbReference>
<feature type="compositionally biased region" description="Basic and acidic residues" evidence="1">
    <location>
        <begin position="402"/>
        <end position="413"/>
    </location>
</feature>
<reference evidence="3 4" key="1">
    <citation type="submission" date="2017-02" db="EMBL/GenBank/DDBJ databases">
        <title>The new phylogeny of genus Mycobacterium.</title>
        <authorList>
            <person name="Tortoli E."/>
            <person name="Trovato A."/>
            <person name="Cirillo D.M."/>
        </authorList>
    </citation>
    <scope>NUCLEOTIDE SEQUENCE [LARGE SCALE GENOMIC DNA]</scope>
    <source>
        <strain evidence="3 4">DSM 45000</strain>
    </source>
</reference>
<dbReference type="PANTHER" id="PTHR46865:SF2">
    <property type="entry name" value="MONOOXYGENASE"/>
    <property type="match status" value="1"/>
</dbReference>
<dbReference type="Proteomes" id="UP000192513">
    <property type="component" value="Unassembled WGS sequence"/>
</dbReference>
<dbReference type="EMBL" id="MVIE01000064">
    <property type="protein sequence ID" value="ORB33266.1"/>
    <property type="molecule type" value="Genomic_DNA"/>
</dbReference>
<dbReference type="Gene3D" id="3.50.50.60">
    <property type="entry name" value="FAD/NAD(P)-binding domain"/>
    <property type="match status" value="1"/>
</dbReference>
<feature type="region of interest" description="Disordered" evidence="1">
    <location>
        <begin position="391"/>
        <end position="413"/>
    </location>
</feature>
<dbReference type="OrthoDB" id="3356051at2"/>
<comment type="caution">
    <text evidence="3">The sequence shown here is derived from an EMBL/GenBank/DDBJ whole genome shotgun (WGS) entry which is preliminary data.</text>
</comment>
<evidence type="ECO:0000259" key="2">
    <source>
        <dbReference type="Pfam" id="PF01494"/>
    </source>
</evidence>
<organism evidence="3 4">
    <name type="scientific">Mycobacterium paraseoulense</name>
    <dbReference type="NCBI Taxonomy" id="590652"/>
    <lineage>
        <taxon>Bacteria</taxon>
        <taxon>Bacillati</taxon>
        <taxon>Actinomycetota</taxon>
        <taxon>Actinomycetes</taxon>
        <taxon>Mycobacteriales</taxon>
        <taxon>Mycobacteriaceae</taxon>
        <taxon>Mycobacterium</taxon>
    </lineage>
</organism>
<dbReference type="InterPro" id="IPR051704">
    <property type="entry name" value="FAD_aromatic-hydroxylase"/>
</dbReference>
<keyword evidence="4" id="KW-1185">Reference proteome</keyword>
<name>A0A1X0I2N6_9MYCO</name>